<dbReference type="Gene3D" id="3.40.50.2300">
    <property type="match status" value="2"/>
</dbReference>
<dbReference type="CDD" id="cd06267">
    <property type="entry name" value="PBP1_LacI_sugar_binding-like"/>
    <property type="match status" value="1"/>
</dbReference>
<proteinExistence type="predicted"/>
<evidence type="ECO:0000256" key="1">
    <source>
        <dbReference type="ARBA" id="ARBA00023015"/>
    </source>
</evidence>
<comment type="caution">
    <text evidence="5">The sequence shown here is derived from an EMBL/GenBank/DDBJ whole genome shotgun (WGS) entry which is preliminary data.</text>
</comment>
<dbReference type="CDD" id="cd01392">
    <property type="entry name" value="HTH_LacI"/>
    <property type="match status" value="1"/>
</dbReference>
<dbReference type="GO" id="GO:0003677">
    <property type="term" value="F:DNA binding"/>
    <property type="evidence" value="ECO:0007669"/>
    <property type="project" value="UniProtKB-KW"/>
</dbReference>
<evidence type="ECO:0000259" key="4">
    <source>
        <dbReference type="PROSITE" id="PS50932"/>
    </source>
</evidence>
<dbReference type="PANTHER" id="PTHR30146">
    <property type="entry name" value="LACI-RELATED TRANSCRIPTIONAL REPRESSOR"/>
    <property type="match status" value="1"/>
</dbReference>
<dbReference type="InterPro" id="IPR046335">
    <property type="entry name" value="LacI/GalR-like_sensor"/>
</dbReference>
<evidence type="ECO:0000313" key="5">
    <source>
        <dbReference type="EMBL" id="MBD7956227.1"/>
    </source>
</evidence>
<accession>A0ABR8RYA7</accession>
<dbReference type="SUPFAM" id="SSF47413">
    <property type="entry name" value="lambda repressor-like DNA-binding domains"/>
    <property type="match status" value="1"/>
</dbReference>
<organism evidence="5 6">
    <name type="scientific">Microbacterium pullorum</name>
    <dbReference type="NCBI Taxonomy" id="2762236"/>
    <lineage>
        <taxon>Bacteria</taxon>
        <taxon>Bacillati</taxon>
        <taxon>Actinomycetota</taxon>
        <taxon>Actinomycetes</taxon>
        <taxon>Micrococcales</taxon>
        <taxon>Microbacteriaceae</taxon>
        <taxon>Microbacterium</taxon>
    </lineage>
</organism>
<dbReference type="Gene3D" id="1.10.260.40">
    <property type="entry name" value="lambda repressor-like DNA-binding domains"/>
    <property type="match status" value="1"/>
</dbReference>
<dbReference type="PROSITE" id="PS00356">
    <property type="entry name" value="HTH_LACI_1"/>
    <property type="match status" value="1"/>
</dbReference>
<dbReference type="InterPro" id="IPR000843">
    <property type="entry name" value="HTH_LacI"/>
</dbReference>
<evidence type="ECO:0000256" key="3">
    <source>
        <dbReference type="ARBA" id="ARBA00023163"/>
    </source>
</evidence>
<protein>
    <submittedName>
        <fullName evidence="5">LacI family DNA-binding transcriptional regulator</fullName>
    </submittedName>
</protein>
<name>A0ABR8RYA7_9MICO</name>
<dbReference type="PROSITE" id="PS50932">
    <property type="entry name" value="HTH_LACI_2"/>
    <property type="match status" value="1"/>
</dbReference>
<evidence type="ECO:0000313" key="6">
    <source>
        <dbReference type="Proteomes" id="UP000648352"/>
    </source>
</evidence>
<dbReference type="EMBL" id="JACSQP010000001">
    <property type="protein sequence ID" value="MBD7956227.1"/>
    <property type="molecule type" value="Genomic_DNA"/>
</dbReference>
<dbReference type="Pfam" id="PF13377">
    <property type="entry name" value="Peripla_BP_3"/>
    <property type="match status" value="1"/>
</dbReference>
<dbReference type="Proteomes" id="UP000648352">
    <property type="component" value="Unassembled WGS sequence"/>
</dbReference>
<evidence type="ECO:0000256" key="2">
    <source>
        <dbReference type="ARBA" id="ARBA00023125"/>
    </source>
</evidence>
<dbReference type="InterPro" id="IPR028082">
    <property type="entry name" value="Peripla_BP_I"/>
</dbReference>
<keyword evidence="6" id="KW-1185">Reference proteome</keyword>
<dbReference type="RefSeq" id="WP_191717253.1">
    <property type="nucleotide sequence ID" value="NZ_JACSQP010000001.1"/>
</dbReference>
<dbReference type="Pfam" id="PF00356">
    <property type="entry name" value="LacI"/>
    <property type="match status" value="1"/>
</dbReference>
<gene>
    <name evidence="5" type="ORF">H9651_01070</name>
</gene>
<keyword evidence="3" id="KW-0804">Transcription</keyword>
<reference evidence="5 6" key="1">
    <citation type="submission" date="2020-08" db="EMBL/GenBank/DDBJ databases">
        <title>A Genomic Blueprint of the Chicken Gut Microbiome.</title>
        <authorList>
            <person name="Gilroy R."/>
            <person name="Ravi A."/>
            <person name="Getino M."/>
            <person name="Pursley I."/>
            <person name="Horton D.L."/>
            <person name="Alikhan N.-F."/>
            <person name="Baker D."/>
            <person name="Gharbi K."/>
            <person name="Hall N."/>
            <person name="Watson M."/>
            <person name="Adriaenssens E.M."/>
            <person name="Foster-Nyarko E."/>
            <person name="Jarju S."/>
            <person name="Secka A."/>
            <person name="Antonio M."/>
            <person name="Oren A."/>
            <person name="Chaudhuri R."/>
            <person name="La Ragione R.M."/>
            <person name="Hildebrand F."/>
            <person name="Pallen M.J."/>
        </authorList>
    </citation>
    <scope>NUCLEOTIDE SEQUENCE [LARGE SCALE GENOMIC DNA]</scope>
    <source>
        <strain evidence="5 6">Sa4CUA7</strain>
    </source>
</reference>
<dbReference type="PANTHER" id="PTHR30146:SF138">
    <property type="entry name" value="TRANSCRIPTIONAL REGULATORY PROTEIN"/>
    <property type="match status" value="1"/>
</dbReference>
<keyword evidence="2 5" id="KW-0238">DNA-binding</keyword>
<feature type="domain" description="HTH lacI-type" evidence="4">
    <location>
        <begin position="12"/>
        <end position="66"/>
    </location>
</feature>
<keyword evidence="1" id="KW-0805">Transcription regulation</keyword>
<dbReference type="SUPFAM" id="SSF53822">
    <property type="entry name" value="Periplasmic binding protein-like I"/>
    <property type="match status" value="1"/>
</dbReference>
<dbReference type="SMART" id="SM00354">
    <property type="entry name" value="HTH_LACI"/>
    <property type="match status" value="1"/>
</dbReference>
<sequence length="342" mass="35348">MTDAPDRPPLRVTISDVAAAAGVSRATATRALKGEGRFAEQTRARILDISERLGYVPNTMAAELAAGRTGTVGLLLRDASNPAYGLLFSCLQDEANRCGLDLVTVTIGADSGGTKQVTALQRLLGMRVAGLIVATGGVTNAQLEPFADQVPIIRAGRDATGDRVHSVAYDEQSHGALLAAHVHSLGHRRVAVLATDPAASFPEHVRVTAMREHLESAGVEVTPIAVGAGPAEGVDAALALASAGRVTAVMCPSDYRQLAVLRAARDAGMRVPADFSVTGCDGILPGADLLGLTTVRVPVEAVARETVAAMQHLLDTDSDSDDLVRRSYAGPLVAGTTAAVLL</sequence>
<dbReference type="InterPro" id="IPR010982">
    <property type="entry name" value="Lambda_DNA-bd_dom_sf"/>
</dbReference>